<name>K2GDB9_9BACT</name>
<organism evidence="1">
    <name type="scientific">uncultured bacterium</name>
    <name type="common">gcode 4</name>
    <dbReference type="NCBI Taxonomy" id="1234023"/>
    <lineage>
        <taxon>Bacteria</taxon>
        <taxon>environmental samples</taxon>
    </lineage>
</organism>
<sequence>MIIKDDNSFEALDRLSSWILSVNEKEPSKFWERVKEYRRILDYVLNTKIGKWDEPEMVYEKIRDTVAKLKLKHNLEWDASQIKTLKELIRNNWWRFVSVKQKAYFKANILKEWLPFDPDKNAFLRPMVDYKIDSDIWVIYEAYRFWNWNRNFGYAYFFIDDKWVRLAIEHKLVYKRINVPRNHGFSKDRPWHTRARRNEMTYWVEKFDENMFSEEKIIFEREE</sequence>
<dbReference type="EMBL" id="AMFJ01000360">
    <property type="protein sequence ID" value="EKE28219.1"/>
    <property type="molecule type" value="Genomic_DNA"/>
</dbReference>
<proteinExistence type="predicted"/>
<gene>
    <name evidence="1" type="ORF">ACD_3C00086G0063</name>
</gene>
<dbReference type="AlphaFoldDB" id="K2GDB9"/>
<reference evidence="1" key="1">
    <citation type="journal article" date="2012" name="Science">
        <title>Fermentation, hydrogen, and sulfur metabolism in multiple uncultivated bacterial phyla.</title>
        <authorList>
            <person name="Wrighton K.C."/>
            <person name="Thomas B.C."/>
            <person name="Sharon I."/>
            <person name="Miller C.S."/>
            <person name="Castelle C.J."/>
            <person name="VerBerkmoes N.C."/>
            <person name="Wilkins M.J."/>
            <person name="Hettich R.L."/>
            <person name="Lipton M.S."/>
            <person name="Williams K.H."/>
            <person name="Long P.E."/>
            <person name="Banfield J.F."/>
        </authorList>
    </citation>
    <scope>NUCLEOTIDE SEQUENCE [LARGE SCALE GENOMIC DNA]</scope>
</reference>
<accession>K2GDB9</accession>
<comment type="caution">
    <text evidence="1">The sequence shown here is derived from an EMBL/GenBank/DDBJ whole genome shotgun (WGS) entry which is preliminary data.</text>
</comment>
<protein>
    <submittedName>
        <fullName evidence="1">Uncharacterized protein</fullName>
    </submittedName>
</protein>
<evidence type="ECO:0000313" key="1">
    <source>
        <dbReference type="EMBL" id="EKE28219.1"/>
    </source>
</evidence>